<dbReference type="EMBL" id="JAGGKT010000011">
    <property type="protein sequence ID" value="MBP1933471.1"/>
    <property type="molecule type" value="Genomic_DNA"/>
</dbReference>
<keyword evidence="1" id="KW-1133">Transmembrane helix</keyword>
<sequence length="206" mass="23469">MVAGITGLIINWFLFLFLMLGVFDRFLEQQGIRKGILGWILLFLLIGGNRVVDLPMLRNFSVLFAVLQIMAVYLWLKQSEKSRMHLVSAGFLIGTCLFFLQLVLRLDPVLMIFEESYMIASLAALLTVIAAKGPTQQFIIIVFGLSLNEVGFQYYIYGKSAQFFFGSPSFLDLCWITFSMLIIVRGLFSYGKWITVFRRKKAETSG</sequence>
<keyword evidence="1" id="KW-0472">Membrane</keyword>
<reference evidence="2 3" key="1">
    <citation type="submission" date="2021-03" db="EMBL/GenBank/DDBJ databases">
        <title>Genomic Encyclopedia of Type Strains, Phase IV (KMG-IV): sequencing the most valuable type-strain genomes for metagenomic binning, comparative biology and taxonomic classification.</title>
        <authorList>
            <person name="Goeker M."/>
        </authorList>
    </citation>
    <scope>NUCLEOTIDE SEQUENCE [LARGE SCALE GENOMIC DNA]</scope>
    <source>
        <strain evidence="2 3">DSM 24738</strain>
    </source>
</reference>
<evidence type="ECO:0000256" key="1">
    <source>
        <dbReference type="SAM" id="Phobius"/>
    </source>
</evidence>
<organism evidence="2 3">
    <name type="scientific">Ammoniphilus resinae</name>
    <dbReference type="NCBI Taxonomy" id="861532"/>
    <lineage>
        <taxon>Bacteria</taxon>
        <taxon>Bacillati</taxon>
        <taxon>Bacillota</taxon>
        <taxon>Bacilli</taxon>
        <taxon>Bacillales</taxon>
        <taxon>Paenibacillaceae</taxon>
        <taxon>Aneurinibacillus group</taxon>
        <taxon>Ammoniphilus</taxon>
    </lineage>
</organism>
<proteinExistence type="predicted"/>
<feature type="transmembrane region" description="Helical" evidence="1">
    <location>
        <begin position="85"/>
        <end position="104"/>
    </location>
</feature>
<feature type="transmembrane region" description="Helical" evidence="1">
    <location>
        <begin position="35"/>
        <end position="52"/>
    </location>
</feature>
<feature type="transmembrane region" description="Helical" evidence="1">
    <location>
        <begin position="6"/>
        <end position="23"/>
    </location>
</feature>
<protein>
    <submittedName>
        <fullName evidence="2">Uncharacterized protein</fullName>
    </submittedName>
</protein>
<dbReference type="Proteomes" id="UP001519343">
    <property type="component" value="Unassembled WGS sequence"/>
</dbReference>
<keyword evidence="3" id="KW-1185">Reference proteome</keyword>
<comment type="caution">
    <text evidence="2">The sequence shown here is derived from an EMBL/GenBank/DDBJ whole genome shotgun (WGS) entry which is preliminary data.</text>
</comment>
<gene>
    <name evidence="2" type="ORF">J2Z37_003484</name>
</gene>
<dbReference type="InterPro" id="IPR014617">
    <property type="entry name" value="YphA_Bacsu"/>
</dbReference>
<dbReference type="RefSeq" id="WP_209811483.1">
    <property type="nucleotide sequence ID" value="NZ_JAGGKT010000011.1"/>
</dbReference>
<accession>A0ABS4GT98</accession>
<keyword evidence="1" id="KW-0812">Transmembrane</keyword>
<evidence type="ECO:0000313" key="3">
    <source>
        <dbReference type="Proteomes" id="UP001519343"/>
    </source>
</evidence>
<feature type="transmembrane region" description="Helical" evidence="1">
    <location>
        <begin position="110"/>
        <end position="131"/>
    </location>
</feature>
<evidence type="ECO:0000313" key="2">
    <source>
        <dbReference type="EMBL" id="MBP1933471.1"/>
    </source>
</evidence>
<feature type="transmembrane region" description="Helical" evidence="1">
    <location>
        <begin position="138"/>
        <end position="157"/>
    </location>
</feature>
<dbReference type="Pfam" id="PF24124">
    <property type="entry name" value="YphA"/>
    <property type="match status" value="1"/>
</dbReference>
<feature type="transmembrane region" description="Helical" evidence="1">
    <location>
        <begin position="58"/>
        <end position="76"/>
    </location>
</feature>
<name>A0ABS4GT98_9BACL</name>
<feature type="transmembrane region" description="Helical" evidence="1">
    <location>
        <begin position="169"/>
        <end position="191"/>
    </location>
</feature>